<name>A0A1G7KFS3_9BACT</name>
<dbReference type="PANTHER" id="PTHR35792:SF1">
    <property type="entry name" value="SLL0268 PROTEIN"/>
    <property type="match status" value="1"/>
</dbReference>
<keyword evidence="3" id="KW-1185">Reference proteome</keyword>
<organism evidence="2 3">
    <name type="scientific">Terriglobus roseus</name>
    <dbReference type="NCBI Taxonomy" id="392734"/>
    <lineage>
        <taxon>Bacteria</taxon>
        <taxon>Pseudomonadati</taxon>
        <taxon>Acidobacteriota</taxon>
        <taxon>Terriglobia</taxon>
        <taxon>Terriglobales</taxon>
        <taxon>Acidobacteriaceae</taxon>
        <taxon>Terriglobus</taxon>
    </lineage>
</organism>
<sequence>MSNKTFWTAFITGLTVGAVVALVYAPHDGKTTRKKIGRAYGDAEDALEDAADYVKDRAERLSKEASHAYKKGVKQLDEVYSKASDALEDIYSDAKERLASATDSAIDGVESATKKVRKLV</sequence>
<dbReference type="PANTHER" id="PTHR35792">
    <property type="entry name" value="GENERAL STRESS PROTEIN"/>
    <property type="match status" value="1"/>
</dbReference>
<evidence type="ECO:0000313" key="2">
    <source>
        <dbReference type="EMBL" id="SDF35966.1"/>
    </source>
</evidence>
<feature type="transmembrane region" description="Helical" evidence="1">
    <location>
        <begin position="6"/>
        <end position="25"/>
    </location>
</feature>
<evidence type="ECO:0000313" key="3">
    <source>
        <dbReference type="Proteomes" id="UP000182427"/>
    </source>
</evidence>
<proteinExistence type="predicted"/>
<dbReference type="RefSeq" id="WP_083345143.1">
    <property type="nucleotide sequence ID" value="NZ_LT629690.1"/>
</dbReference>
<dbReference type="InterPro" id="IPR052928">
    <property type="entry name" value="Desiccation-related_membrane"/>
</dbReference>
<keyword evidence="1" id="KW-0812">Transmembrane</keyword>
<evidence type="ECO:0000256" key="1">
    <source>
        <dbReference type="SAM" id="Phobius"/>
    </source>
</evidence>
<accession>A0A1G7KFS3</accession>
<dbReference type="Pfam" id="PF12732">
    <property type="entry name" value="YtxH"/>
    <property type="match status" value="1"/>
</dbReference>
<dbReference type="OrthoDB" id="122801at2"/>
<dbReference type="Proteomes" id="UP000182427">
    <property type="component" value="Chromosome I"/>
</dbReference>
<keyword evidence="1" id="KW-0472">Membrane</keyword>
<dbReference type="AlphaFoldDB" id="A0A1G7KFS3"/>
<gene>
    <name evidence="2" type="ORF">SAMN05444167_2167</name>
</gene>
<protein>
    <submittedName>
        <fullName evidence="2">Gas vesicle protein</fullName>
    </submittedName>
</protein>
<dbReference type="InterPro" id="IPR024623">
    <property type="entry name" value="YtxH"/>
</dbReference>
<dbReference type="EMBL" id="LT629690">
    <property type="protein sequence ID" value="SDF35966.1"/>
    <property type="molecule type" value="Genomic_DNA"/>
</dbReference>
<keyword evidence="1" id="KW-1133">Transmembrane helix</keyword>
<reference evidence="2 3" key="1">
    <citation type="submission" date="2016-10" db="EMBL/GenBank/DDBJ databases">
        <authorList>
            <person name="de Groot N.N."/>
        </authorList>
    </citation>
    <scope>NUCLEOTIDE SEQUENCE [LARGE SCALE GENOMIC DNA]</scope>
    <source>
        <strain evidence="2 3">GAS232</strain>
    </source>
</reference>